<organism evidence="3 4">
    <name type="scientific">Aegilops tauschii subsp. strangulata</name>
    <name type="common">Goatgrass</name>
    <dbReference type="NCBI Taxonomy" id="200361"/>
    <lineage>
        <taxon>Eukaryota</taxon>
        <taxon>Viridiplantae</taxon>
        <taxon>Streptophyta</taxon>
        <taxon>Embryophyta</taxon>
        <taxon>Tracheophyta</taxon>
        <taxon>Spermatophyta</taxon>
        <taxon>Magnoliopsida</taxon>
        <taxon>Liliopsida</taxon>
        <taxon>Poales</taxon>
        <taxon>Poaceae</taxon>
        <taxon>BOP clade</taxon>
        <taxon>Pooideae</taxon>
        <taxon>Triticodae</taxon>
        <taxon>Triticeae</taxon>
        <taxon>Triticinae</taxon>
        <taxon>Aegilops</taxon>
    </lineage>
</organism>
<feature type="compositionally biased region" description="Low complexity" evidence="1">
    <location>
        <begin position="29"/>
        <end position="40"/>
    </location>
</feature>
<reference evidence="3" key="4">
    <citation type="submission" date="2019-03" db="UniProtKB">
        <authorList>
            <consortium name="EnsemblPlants"/>
        </authorList>
    </citation>
    <scope>IDENTIFICATION</scope>
</reference>
<reference evidence="4" key="2">
    <citation type="journal article" date="2017" name="Nat. Plants">
        <title>The Aegilops tauschii genome reveals multiple impacts of transposons.</title>
        <authorList>
            <person name="Zhao G."/>
            <person name="Zou C."/>
            <person name="Li K."/>
            <person name="Wang K."/>
            <person name="Li T."/>
            <person name="Gao L."/>
            <person name="Zhang X."/>
            <person name="Wang H."/>
            <person name="Yang Z."/>
            <person name="Liu X."/>
            <person name="Jiang W."/>
            <person name="Mao L."/>
            <person name="Kong X."/>
            <person name="Jiao Y."/>
            <person name="Jia J."/>
        </authorList>
    </citation>
    <scope>NUCLEOTIDE SEQUENCE [LARGE SCALE GENOMIC DNA]</scope>
    <source>
        <strain evidence="4">cv. AL8/78</strain>
    </source>
</reference>
<reference evidence="4" key="1">
    <citation type="journal article" date="2014" name="Science">
        <title>Ancient hybridizations among the ancestral genomes of bread wheat.</title>
        <authorList>
            <consortium name="International Wheat Genome Sequencing Consortium,"/>
            <person name="Marcussen T."/>
            <person name="Sandve S.R."/>
            <person name="Heier L."/>
            <person name="Spannagl M."/>
            <person name="Pfeifer M."/>
            <person name="Jakobsen K.S."/>
            <person name="Wulff B.B."/>
            <person name="Steuernagel B."/>
            <person name="Mayer K.F."/>
            <person name="Olsen O.A."/>
        </authorList>
    </citation>
    <scope>NUCLEOTIDE SEQUENCE [LARGE SCALE GENOMIC DNA]</scope>
    <source>
        <strain evidence="4">cv. AL8/78</strain>
    </source>
</reference>
<keyword evidence="4" id="KW-1185">Reference proteome</keyword>
<feature type="region of interest" description="Disordered" evidence="1">
    <location>
        <begin position="29"/>
        <end position="49"/>
    </location>
</feature>
<accession>A0A453KNM3</accession>
<feature type="compositionally biased region" description="Gly residues" evidence="1">
    <location>
        <begin position="209"/>
        <end position="218"/>
    </location>
</feature>
<dbReference type="EnsemblPlants" id="AET5Gv20465700.1">
    <property type="protein sequence ID" value="AET5Gv20465700.1"/>
    <property type="gene ID" value="AET5Gv20465700"/>
</dbReference>
<feature type="compositionally biased region" description="Low complexity" evidence="1">
    <location>
        <begin position="219"/>
        <end position="229"/>
    </location>
</feature>
<evidence type="ECO:0000313" key="4">
    <source>
        <dbReference type="Proteomes" id="UP000015105"/>
    </source>
</evidence>
<evidence type="ECO:0000313" key="3">
    <source>
        <dbReference type="EnsemblPlants" id="AET5Gv20465700.1"/>
    </source>
</evidence>
<reference evidence="3" key="5">
    <citation type="journal article" date="2021" name="G3 (Bethesda)">
        <title>Aegilops tauschii genome assembly Aet v5.0 features greater sequence contiguity and improved annotation.</title>
        <authorList>
            <person name="Wang L."/>
            <person name="Zhu T."/>
            <person name="Rodriguez J.C."/>
            <person name="Deal K.R."/>
            <person name="Dubcovsky J."/>
            <person name="McGuire P.E."/>
            <person name="Lux T."/>
            <person name="Spannagl M."/>
            <person name="Mayer K.F.X."/>
            <person name="Baldrich P."/>
            <person name="Meyers B.C."/>
            <person name="Huo N."/>
            <person name="Gu Y.Q."/>
            <person name="Zhou H."/>
            <person name="Devos K.M."/>
            <person name="Bennetzen J.L."/>
            <person name="Unver T."/>
            <person name="Budak H."/>
            <person name="Gulick P.J."/>
            <person name="Galiba G."/>
            <person name="Kalapos B."/>
            <person name="Nelson D.R."/>
            <person name="Li P."/>
            <person name="You F.M."/>
            <person name="Luo M.C."/>
            <person name="Dvorak J."/>
        </authorList>
    </citation>
    <scope>NUCLEOTIDE SEQUENCE [LARGE SCALE GENOMIC DNA]</scope>
    <source>
        <strain evidence="3">cv. AL8/78</strain>
    </source>
</reference>
<feature type="region of interest" description="Disordered" evidence="1">
    <location>
        <begin position="205"/>
        <end position="229"/>
    </location>
</feature>
<reference evidence="3" key="3">
    <citation type="journal article" date="2017" name="Nature">
        <title>Genome sequence of the progenitor of the wheat D genome Aegilops tauschii.</title>
        <authorList>
            <person name="Luo M.C."/>
            <person name="Gu Y.Q."/>
            <person name="Puiu D."/>
            <person name="Wang H."/>
            <person name="Twardziok S.O."/>
            <person name="Deal K.R."/>
            <person name="Huo N."/>
            <person name="Zhu T."/>
            <person name="Wang L."/>
            <person name="Wang Y."/>
            <person name="McGuire P.E."/>
            <person name="Liu S."/>
            <person name="Long H."/>
            <person name="Ramasamy R.K."/>
            <person name="Rodriguez J.C."/>
            <person name="Van S.L."/>
            <person name="Yuan L."/>
            <person name="Wang Z."/>
            <person name="Xia Z."/>
            <person name="Xiao L."/>
            <person name="Anderson O.D."/>
            <person name="Ouyang S."/>
            <person name="Liang Y."/>
            <person name="Zimin A.V."/>
            <person name="Pertea G."/>
            <person name="Qi P."/>
            <person name="Bennetzen J.L."/>
            <person name="Dai X."/>
            <person name="Dawson M.W."/>
            <person name="Muller H.G."/>
            <person name="Kugler K."/>
            <person name="Rivarola-Duarte L."/>
            <person name="Spannagl M."/>
            <person name="Mayer K.F.X."/>
            <person name="Lu F.H."/>
            <person name="Bevan M.W."/>
            <person name="Leroy P."/>
            <person name="Li P."/>
            <person name="You F.M."/>
            <person name="Sun Q."/>
            <person name="Liu Z."/>
            <person name="Lyons E."/>
            <person name="Wicker T."/>
            <person name="Salzberg S.L."/>
            <person name="Devos K.M."/>
            <person name="Dvorak J."/>
        </authorList>
    </citation>
    <scope>NUCLEOTIDE SEQUENCE [LARGE SCALE GENOMIC DNA]</scope>
    <source>
        <strain evidence="3">cv. AL8/78</strain>
    </source>
</reference>
<dbReference type="AlphaFoldDB" id="A0A453KNM3"/>
<protein>
    <submittedName>
        <fullName evidence="3">Uncharacterized protein</fullName>
    </submittedName>
</protein>
<dbReference type="Proteomes" id="UP000015105">
    <property type="component" value="Chromosome 5D"/>
</dbReference>
<proteinExistence type="predicted"/>
<keyword evidence="2" id="KW-0732">Signal</keyword>
<feature type="region of interest" description="Disordered" evidence="1">
    <location>
        <begin position="149"/>
        <end position="172"/>
    </location>
</feature>
<feature type="signal peptide" evidence="2">
    <location>
        <begin position="1"/>
        <end position="25"/>
    </location>
</feature>
<dbReference type="Gramene" id="AET5Gv20465700.1">
    <property type="protein sequence ID" value="AET5Gv20465700.1"/>
    <property type="gene ID" value="AET5Gv20465700"/>
</dbReference>
<name>A0A453KNM3_AEGTS</name>
<sequence length="229" mass="23748">MGMRGPARRGRWSALSPLALRAALPCRLGTAPDGGPTTAGSLTGMTGPLPAELGQPLPTGRPPLVRAPLTAAATRDSLCLVPRGRDAGRRLGGCVKTTSDAKMNSTPSYSADLCTPPLADLVRRWARARAKAPGVPQVRMTVLGMGPRSRTVRTRSIGIGPRPGRTVHPPLHLGGGSGSSWAVDEAEEEALGWAQWSYHHGWIGEVGRRGAGAGGPGDSPGQSQSRPDP</sequence>
<evidence type="ECO:0000256" key="2">
    <source>
        <dbReference type="SAM" id="SignalP"/>
    </source>
</evidence>
<evidence type="ECO:0000256" key="1">
    <source>
        <dbReference type="SAM" id="MobiDB-lite"/>
    </source>
</evidence>
<feature type="chain" id="PRO_5019388836" evidence="2">
    <location>
        <begin position="26"/>
        <end position="229"/>
    </location>
</feature>